<dbReference type="AlphaFoldDB" id="A0A167J3R7"/>
<reference evidence="2" key="1">
    <citation type="submission" date="2015-06" db="EMBL/GenBank/DDBJ databases">
        <title>Expansion of signal transduction pathways in fungi by whole-genome duplication.</title>
        <authorList>
            <consortium name="DOE Joint Genome Institute"/>
            <person name="Corrochano L.M."/>
            <person name="Kuo A."/>
            <person name="Marcet-Houben M."/>
            <person name="Polaino S."/>
            <person name="Salamov A."/>
            <person name="Villalobos J.M."/>
            <person name="Alvarez M.I."/>
            <person name="Avalos J."/>
            <person name="Benito E.P."/>
            <person name="Benoit I."/>
            <person name="Burger G."/>
            <person name="Camino L.P."/>
            <person name="Canovas D."/>
            <person name="Cerda-Olmedo E."/>
            <person name="Cheng J.-F."/>
            <person name="Dominguez A."/>
            <person name="Elias M."/>
            <person name="Eslava A.P."/>
            <person name="Glaser F."/>
            <person name="Grimwood J."/>
            <person name="Gutierrez G."/>
            <person name="Heitman J."/>
            <person name="Henrissat B."/>
            <person name="Iturriaga E.A."/>
            <person name="Lang B.F."/>
            <person name="Lavin J.L."/>
            <person name="Lee S."/>
            <person name="Li W."/>
            <person name="Lindquist E."/>
            <person name="Lopez-Garcia S."/>
            <person name="Luque E.M."/>
            <person name="Marcos A.T."/>
            <person name="Martin J."/>
            <person name="McCluskey K."/>
            <person name="Medina H.R."/>
            <person name="Miralles-Duran A."/>
            <person name="Miyazaki A."/>
            <person name="Munoz-Torres E."/>
            <person name="Oguiza J.A."/>
            <person name="Ohm R."/>
            <person name="Olmedo M."/>
            <person name="Orejas M."/>
            <person name="Ortiz-Castellanos L."/>
            <person name="Pisabarro A.G."/>
            <person name="Rodriguez-Romero J."/>
            <person name="Ruiz-Herrera J."/>
            <person name="Ruiz-Vazquez R."/>
            <person name="Sanz C."/>
            <person name="Schackwitz W."/>
            <person name="Schmutz J."/>
            <person name="Shahriari M."/>
            <person name="Shelest E."/>
            <person name="Silva-Franco F."/>
            <person name="Soanes D."/>
            <person name="Syed K."/>
            <person name="Tagua V.G."/>
            <person name="Talbot N.J."/>
            <person name="Thon M."/>
            <person name="De vries R.P."/>
            <person name="Wiebenga A."/>
            <person name="Yadav J.S."/>
            <person name="Braun E.L."/>
            <person name="Baker S."/>
            <person name="Garre V."/>
            <person name="Horwitz B."/>
            <person name="Torres-Martinez S."/>
            <person name="Idnurm A."/>
            <person name="Herrera-Estrella A."/>
            <person name="Gabaldon T."/>
            <person name="Grigoriev I.V."/>
        </authorList>
    </citation>
    <scope>NUCLEOTIDE SEQUENCE [LARGE SCALE GENOMIC DNA]</scope>
    <source>
        <strain evidence="2">NRRL 1555(-)</strain>
    </source>
</reference>
<keyword evidence="2" id="KW-1185">Reference proteome</keyword>
<gene>
    <name evidence="1" type="ORF">PHYBLDRAFT_153836</name>
</gene>
<accession>A0A167J3R7</accession>
<dbReference type="Proteomes" id="UP000077315">
    <property type="component" value="Unassembled WGS sequence"/>
</dbReference>
<dbReference type="GeneID" id="28994178"/>
<organism evidence="1 2">
    <name type="scientific">Phycomyces blakesleeanus (strain ATCC 8743b / DSM 1359 / FGSC 10004 / NBRC 33097 / NRRL 1555)</name>
    <dbReference type="NCBI Taxonomy" id="763407"/>
    <lineage>
        <taxon>Eukaryota</taxon>
        <taxon>Fungi</taxon>
        <taxon>Fungi incertae sedis</taxon>
        <taxon>Mucoromycota</taxon>
        <taxon>Mucoromycotina</taxon>
        <taxon>Mucoromycetes</taxon>
        <taxon>Mucorales</taxon>
        <taxon>Phycomycetaceae</taxon>
        <taxon>Phycomyces</taxon>
    </lineage>
</organism>
<dbReference type="VEuPathDB" id="FungiDB:PHYBLDRAFT_153836"/>
<dbReference type="InParanoid" id="A0A167J3R7"/>
<proteinExistence type="predicted"/>
<evidence type="ECO:0000313" key="1">
    <source>
        <dbReference type="EMBL" id="OAD65059.1"/>
    </source>
</evidence>
<evidence type="ECO:0000313" key="2">
    <source>
        <dbReference type="Proteomes" id="UP000077315"/>
    </source>
</evidence>
<protein>
    <submittedName>
        <fullName evidence="1">Uncharacterized protein</fullName>
    </submittedName>
</protein>
<sequence>MTRSYLSRFSHVLRVSIDIICHTKRSILYLTSEYSQIVLWHAPVVITLGHMSSYCREHVDSLLCRFLRRNMLSMAILSSMFSETAKRLRRVGLADSTEILWGPSPSFVGCNTANHIFKDKEWCTFHSHLLDGVTYTASSAPNTSGWKRINASGAFMFD</sequence>
<dbReference type="RefSeq" id="XP_018283099.1">
    <property type="nucleotide sequence ID" value="XM_018433272.1"/>
</dbReference>
<dbReference type="EMBL" id="KV441040">
    <property type="protein sequence ID" value="OAD65059.1"/>
    <property type="molecule type" value="Genomic_DNA"/>
</dbReference>
<name>A0A167J3R7_PHYB8</name>